<accession>A0ABQ1W882</accession>
<organism evidence="3 4">
    <name type="scientific">Paenibacillus aceti</name>
    <dbReference type="NCBI Taxonomy" id="1820010"/>
    <lineage>
        <taxon>Bacteria</taxon>
        <taxon>Bacillati</taxon>
        <taxon>Bacillota</taxon>
        <taxon>Bacilli</taxon>
        <taxon>Bacillales</taxon>
        <taxon>Paenibacillaceae</taxon>
        <taxon>Paenibacillus</taxon>
    </lineage>
</organism>
<feature type="domain" description="CRISPR type III-associated protein" evidence="2">
    <location>
        <begin position="85"/>
        <end position="255"/>
    </location>
</feature>
<proteinExistence type="predicted"/>
<dbReference type="Pfam" id="PF03787">
    <property type="entry name" value="RAMPs"/>
    <property type="match status" value="1"/>
</dbReference>
<dbReference type="InterPro" id="IPR010172">
    <property type="entry name" value="CRISPR-assoc_prot_TM1791"/>
</dbReference>
<protein>
    <recommendedName>
        <fullName evidence="2">CRISPR type III-associated protein domain-containing protein</fullName>
    </recommendedName>
</protein>
<comment type="caution">
    <text evidence="3">The sequence shown here is derived from an EMBL/GenBank/DDBJ whole genome shotgun (WGS) entry which is preliminary data.</text>
</comment>
<dbReference type="RefSeq" id="WP_120461673.1">
    <property type="nucleotide sequence ID" value="NZ_BMIW01000063.1"/>
</dbReference>
<name>A0ABQ1W882_9BACL</name>
<dbReference type="PANTHER" id="PTHR39965">
    <property type="entry name" value="CRISPR SYSTEM CMR SUBUNIT CMR6"/>
    <property type="match status" value="1"/>
</dbReference>
<reference evidence="4" key="1">
    <citation type="journal article" date="2019" name="Int. J. Syst. Evol. Microbiol.">
        <title>The Global Catalogue of Microorganisms (GCM) 10K type strain sequencing project: providing services to taxonomists for standard genome sequencing and annotation.</title>
        <authorList>
            <consortium name="The Broad Institute Genomics Platform"/>
            <consortium name="The Broad Institute Genome Sequencing Center for Infectious Disease"/>
            <person name="Wu L."/>
            <person name="Ma J."/>
        </authorList>
    </citation>
    <scope>NUCLEOTIDE SEQUENCE [LARGE SCALE GENOMIC DNA]</scope>
    <source>
        <strain evidence="4">CGMCC 1.15420</strain>
    </source>
</reference>
<dbReference type="NCBIfam" id="TIGR01898">
    <property type="entry name" value="cas_TM1791_cmr6"/>
    <property type="match status" value="1"/>
</dbReference>
<evidence type="ECO:0000313" key="4">
    <source>
        <dbReference type="Proteomes" id="UP000608420"/>
    </source>
</evidence>
<keyword evidence="1" id="KW-0051">Antiviral defense</keyword>
<dbReference type="InterPro" id="IPR005537">
    <property type="entry name" value="RAMP_III_fam"/>
</dbReference>
<sequence>MMTMNRQETLTINLHLALTKLKGASKQSDLLSVIRDKGESKKVFYEKIIKRWHPDQYEWYKHRMKQFYNQVDPKYSRLLIVKNDSPLVIGLGQRSVLETNLTLHPVYDVPYIPGTAIKGAAAHFCHQYLGNEDAGFKRDGVYYRTLFGSEEQAGLIHYYDAFPKNNKNLVELDVMTPHHQGYNDGAKAAPRDDDDPVPVHFLTVSRNTKFCILITCNSEDSQDTKWLDLAQDIIKATVEHVGLGGKTNSGYGKFSFVEGGHADGESSNQC</sequence>
<dbReference type="EMBL" id="BMIW01000063">
    <property type="protein sequence ID" value="GGG19962.1"/>
    <property type="molecule type" value="Genomic_DNA"/>
</dbReference>
<evidence type="ECO:0000313" key="3">
    <source>
        <dbReference type="EMBL" id="GGG19962.1"/>
    </source>
</evidence>
<gene>
    <name evidence="3" type="ORF">GCM10010913_47680</name>
</gene>
<keyword evidence="4" id="KW-1185">Reference proteome</keyword>
<evidence type="ECO:0000256" key="1">
    <source>
        <dbReference type="ARBA" id="ARBA00023118"/>
    </source>
</evidence>
<evidence type="ECO:0000259" key="2">
    <source>
        <dbReference type="Pfam" id="PF03787"/>
    </source>
</evidence>
<dbReference type="Proteomes" id="UP000608420">
    <property type="component" value="Unassembled WGS sequence"/>
</dbReference>
<dbReference type="PANTHER" id="PTHR39965:SF1">
    <property type="entry name" value="CRISPR SYSTEM CMR SUBUNIT CMR6"/>
    <property type="match status" value="1"/>
</dbReference>